<sequence>MTANLGYKLYNWQLNMQDKVEQALAHIGYCTINGFCVRVPYLLQDLCNIFSTDLARRPENNMVLGAINSEFNVHEDQELLDSTNEYCYWWLEKYADTPMLPQVTRQYTFNHFYEFYNNLMFGSETSDSTYRDNYLHYLEPDANIPGLAEQPRIPLPRSESTPLSGGVSGSCKSCGPLRETVKLDTECLPEEYHGHIPRHDAHDRILKAITRNAQNYVQWDDEMKPKPNYCIYNIQYVHPDQVNSGTPPPDSGSEDSGSRPMSVPDNFHPGSSDESSGFDQSARSLFEDKDMEDEEDGDGEEYGDDNLDQDDNEDINELAVV</sequence>
<organism evidence="2 3">
    <name type="scientific">Gymnopilus junonius</name>
    <name type="common">Spectacular rustgill mushroom</name>
    <name type="synonym">Gymnopilus spectabilis subsp. junonius</name>
    <dbReference type="NCBI Taxonomy" id="109634"/>
    <lineage>
        <taxon>Eukaryota</taxon>
        <taxon>Fungi</taxon>
        <taxon>Dikarya</taxon>
        <taxon>Basidiomycota</taxon>
        <taxon>Agaricomycotina</taxon>
        <taxon>Agaricomycetes</taxon>
        <taxon>Agaricomycetidae</taxon>
        <taxon>Agaricales</taxon>
        <taxon>Agaricineae</taxon>
        <taxon>Hymenogastraceae</taxon>
        <taxon>Gymnopilus</taxon>
    </lineage>
</organism>
<keyword evidence="3" id="KW-1185">Reference proteome</keyword>
<dbReference type="EMBL" id="JADNYJ010000181">
    <property type="protein sequence ID" value="KAF8876518.1"/>
    <property type="molecule type" value="Genomic_DNA"/>
</dbReference>
<evidence type="ECO:0000313" key="3">
    <source>
        <dbReference type="Proteomes" id="UP000724874"/>
    </source>
</evidence>
<accession>A0A9P5ND09</accession>
<evidence type="ECO:0000313" key="2">
    <source>
        <dbReference type="EMBL" id="KAF8876518.1"/>
    </source>
</evidence>
<reference evidence="2" key="1">
    <citation type="submission" date="2020-11" db="EMBL/GenBank/DDBJ databases">
        <authorList>
            <consortium name="DOE Joint Genome Institute"/>
            <person name="Ahrendt S."/>
            <person name="Riley R."/>
            <person name="Andreopoulos W."/>
            <person name="LaButti K."/>
            <person name="Pangilinan J."/>
            <person name="Ruiz-duenas F.J."/>
            <person name="Barrasa J.M."/>
            <person name="Sanchez-Garcia M."/>
            <person name="Camarero S."/>
            <person name="Miyauchi S."/>
            <person name="Serrano A."/>
            <person name="Linde D."/>
            <person name="Babiker R."/>
            <person name="Drula E."/>
            <person name="Ayuso-Fernandez I."/>
            <person name="Pacheco R."/>
            <person name="Padilla G."/>
            <person name="Ferreira P."/>
            <person name="Barriuso J."/>
            <person name="Kellner H."/>
            <person name="Castanera R."/>
            <person name="Alfaro M."/>
            <person name="Ramirez L."/>
            <person name="Pisabarro A.G."/>
            <person name="Kuo A."/>
            <person name="Tritt A."/>
            <person name="Lipzen A."/>
            <person name="He G."/>
            <person name="Yan M."/>
            <person name="Ng V."/>
            <person name="Cullen D."/>
            <person name="Martin F."/>
            <person name="Rosso M.-N."/>
            <person name="Henrissat B."/>
            <person name="Hibbett D."/>
            <person name="Martinez A.T."/>
            <person name="Grigoriev I.V."/>
        </authorList>
    </citation>
    <scope>NUCLEOTIDE SEQUENCE</scope>
    <source>
        <strain evidence="2">AH 44721</strain>
    </source>
</reference>
<protein>
    <submittedName>
        <fullName evidence="2">Uncharacterized protein</fullName>
    </submittedName>
</protein>
<feature type="compositionally biased region" description="Acidic residues" evidence="1">
    <location>
        <begin position="289"/>
        <end position="321"/>
    </location>
</feature>
<dbReference type="Proteomes" id="UP000724874">
    <property type="component" value="Unassembled WGS sequence"/>
</dbReference>
<evidence type="ECO:0000256" key="1">
    <source>
        <dbReference type="SAM" id="MobiDB-lite"/>
    </source>
</evidence>
<gene>
    <name evidence="2" type="ORF">CPB84DRAFT_1752398</name>
</gene>
<dbReference type="OrthoDB" id="3068486at2759"/>
<comment type="caution">
    <text evidence="2">The sequence shown here is derived from an EMBL/GenBank/DDBJ whole genome shotgun (WGS) entry which is preliminary data.</text>
</comment>
<proteinExistence type="predicted"/>
<feature type="compositionally biased region" description="Polar residues" evidence="1">
    <location>
        <begin position="272"/>
        <end position="283"/>
    </location>
</feature>
<feature type="region of interest" description="Disordered" evidence="1">
    <location>
        <begin position="240"/>
        <end position="321"/>
    </location>
</feature>
<name>A0A9P5ND09_GYMJU</name>
<dbReference type="AlphaFoldDB" id="A0A9P5ND09"/>